<accession>A0A4D4IXR2</accession>
<reference evidence="15" key="1">
    <citation type="submission" date="2019-04" db="EMBL/GenBank/DDBJ databases">
        <title>Draft genome sequence of Pseudonocardiaceae bacterium SL3-2-4.</title>
        <authorList>
            <person name="Ningsih F."/>
            <person name="Yokota A."/>
            <person name="Sakai Y."/>
            <person name="Nanatani K."/>
            <person name="Yabe S."/>
            <person name="Oetari A."/>
            <person name="Sjamsuridzal W."/>
        </authorList>
    </citation>
    <scope>NUCLEOTIDE SEQUENCE [LARGE SCALE GENOMIC DNA]</scope>
    <source>
        <strain evidence="15">SL3-2-4</strain>
    </source>
</reference>
<dbReference type="EMBL" id="BJFL01000003">
    <property type="protein sequence ID" value="GDY29165.1"/>
    <property type="molecule type" value="Genomic_DNA"/>
</dbReference>
<dbReference type="GO" id="GO:0004856">
    <property type="term" value="F:D-xylulokinase activity"/>
    <property type="evidence" value="ECO:0007669"/>
    <property type="project" value="UniProtKB-UniRule"/>
</dbReference>
<comment type="catalytic activity">
    <reaction evidence="8 10">
        <text>D-xylulose + ATP = D-xylulose 5-phosphate + ADP + H(+)</text>
        <dbReference type="Rhea" id="RHEA:10964"/>
        <dbReference type="ChEBI" id="CHEBI:15378"/>
        <dbReference type="ChEBI" id="CHEBI:17140"/>
        <dbReference type="ChEBI" id="CHEBI:30616"/>
        <dbReference type="ChEBI" id="CHEBI:57737"/>
        <dbReference type="ChEBI" id="CHEBI:456216"/>
        <dbReference type="EC" id="2.7.1.17"/>
    </reaction>
</comment>
<keyword evidence="6 8" id="KW-0067">ATP-binding</keyword>
<evidence type="ECO:0000313" key="14">
    <source>
        <dbReference type="EMBL" id="GDY29165.1"/>
    </source>
</evidence>
<evidence type="ECO:0000256" key="5">
    <source>
        <dbReference type="ARBA" id="ARBA00022777"/>
    </source>
</evidence>
<dbReference type="InterPro" id="IPR018485">
    <property type="entry name" value="FGGY_C"/>
</dbReference>
<dbReference type="RefSeq" id="WP_137812371.1">
    <property type="nucleotide sequence ID" value="NZ_BJFL01000003.1"/>
</dbReference>
<dbReference type="AlphaFoldDB" id="A0A4D4IXR2"/>
<comment type="similarity">
    <text evidence="1 8 9">Belongs to the FGGY kinase family.</text>
</comment>
<dbReference type="PROSITE" id="PS00933">
    <property type="entry name" value="FGGY_KINASES_1"/>
    <property type="match status" value="1"/>
</dbReference>
<dbReference type="GO" id="GO:0042732">
    <property type="term" value="P:D-xylose metabolic process"/>
    <property type="evidence" value="ECO:0007669"/>
    <property type="project" value="UniProtKB-KW"/>
</dbReference>
<evidence type="ECO:0000256" key="10">
    <source>
        <dbReference type="RuleBase" id="RU364073"/>
    </source>
</evidence>
<evidence type="ECO:0000256" key="2">
    <source>
        <dbReference type="ARBA" id="ARBA00022629"/>
    </source>
</evidence>
<keyword evidence="4 8" id="KW-0547">Nucleotide-binding</keyword>
<feature type="active site" description="Proton acceptor" evidence="8">
    <location>
        <position position="226"/>
    </location>
</feature>
<evidence type="ECO:0000256" key="8">
    <source>
        <dbReference type="HAMAP-Rule" id="MF_02220"/>
    </source>
</evidence>
<feature type="site" description="Important for activity" evidence="8">
    <location>
        <position position="8"/>
    </location>
</feature>
<name>A0A4D4IXR2_9PSEU</name>
<dbReference type="PANTHER" id="PTHR43095:SF5">
    <property type="entry name" value="XYLULOSE KINASE"/>
    <property type="match status" value="1"/>
</dbReference>
<sequence length="468" mass="47644">MAAVMGIDSSTQSTKALVVDVNTGAVLGEGRAAHPDGTEVHPNAWWAACEEAMAQASAQAGEPVRAVSVAGQQHGMVALDAAGEVVRPALLWNDTRSAAQARKLVERDGAAVWAKRTGSVPVASFTVTKLAWLAEHEPANAERVARVLLPHDWLTWRLAAPGTEPATDRGDASGTGYFSPARGQWLPDLLADAFAGHRPDLPRVLGPAEVAGETGDGVPLGAGTGDNMAAALGLGAGPGDVVVSLGTSGTVFAVTGAPTADPSGAVAGFCDATGRFLPLVCTLNAARVLTTAAGLLGTDLAGLDALALAAEPGAGGLVLLPYLDGERTPDLPEATGTLAGLRRTNTSRENVARAAVEGMLCGLADGLDALREQGVEVRRVLLVGGAARSVAVRAVAPALFGVPVDVPEPAEYVAVGAARQAAWALSGEAEPPSWPAGTERREPDGAAVRSGAEVRARYAEARRQMHGE</sequence>
<protein>
    <recommendedName>
        <fullName evidence="8 10">Xylulose kinase</fullName>
        <shortName evidence="8 10">Xylulokinase</shortName>
        <ecNumber evidence="8 10">2.7.1.17</ecNumber>
    </recommendedName>
</protein>
<comment type="caution">
    <text evidence="14">The sequence shown here is derived from an EMBL/GenBank/DDBJ whole genome shotgun (WGS) entry which is preliminary data.</text>
</comment>
<dbReference type="HAMAP" id="MF_02220">
    <property type="entry name" value="XylB"/>
    <property type="match status" value="1"/>
</dbReference>
<keyword evidence="2 8" id="KW-0859">Xylose metabolism</keyword>
<feature type="region of interest" description="Disordered" evidence="11">
    <location>
        <begin position="428"/>
        <end position="453"/>
    </location>
</feature>
<evidence type="ECO:0000256" key="6">
    <source>
        <dbReference type="ARBA" id="ARBA00022840"/>
    </source>
</evidence>
<dbReference type="NCBIfam" id="TIGR01312">
    <property type="entry name" value="XylB"/>
    <property type="match status" value="1"/>
</dbReference>
<evidence type="ECO:0000256" key="11">
    <source>
        <dbReference type="SAM" id="MobiDB-lite"/>
    </source>
</evidence>
<dbReference type="InterPro" id="IPR006000">
    <property type="entry name" value="Xylulokinase"/>
</dbReference>
<keyword evidence="15" id="KW-1185">Reference proteome</keyword>
<feature type="domain" description="Carbohydrate kinase FGGY C-terminal" evidence="13">
    <location>
        <begin position="242"/>
        <end position="425"/>
    </location>
</feature>
<dbReference type="Pfam" id="PF00370">
    <property type="entry name" value="FGGY_N"/>
    <property type="match status" value="1"/>
</dbReference>
<evidence type="ECO:0000256" key="1">
    <source>
        <dbReference type="ARBA" id="ARBA00009156"/>
    </source>
</evidence>
<dbReference type="SUPFAM" id="SSF53067">
    <property type="entry name" value="Actin-like ATPase domain"/>
    <property type="match status" value="2"/>
</dbReference>
<dbReference type="GO" id="GO:0005998">
    <property type="term" value="P:xylulose catabolic process"/>
    <property type="evidence" value="ECO:0007669"/>
    <property type="project" value="UniProtKB-UniRule"/>
</dbReference>
<dbReference type="EC" id="2.7.1.17" evidence="8 10"/>
<comment type="function">
    <text evidence="8">Catalyzes the phosphorylation of D-xylulose to D-xylulose 5-phosphate.</text>
</comment>
<gene>
    <name evidence="8 10 14" type="primary">xylB</name>
    <name evidence="14" type="ORF">GTS_07980</name>
</gene>
<feature type="domain" description="Carbohydrate kinase FGGY N-terminal" evidence="12">
    <location>
        <begin position="4"/>
        <end position="233"/>
    </location>
</feature>
<evidence type="ECO:0000259" key="12">
    <source>
        <dbReference type="Pfam" id="PF00370"/>
    </source>
</evidence>
<keyword evidence="5 8" id="KW-0418">Kinase</keyword>
<evidence type="ECO:0000259" key="13">
    <source>
        <dbReference type="Pfam" id="PF02782"/>
    </source>
</evidence>
<dbReference type="InterPro" id="IPR018483">
    <property type="entry name" value="Carb_kinase_FGGY_CS"/>
</dbReference>
<dbReference type="PROSITE" id="PS00445">
    <property type="entry name" value="FGGY_KINASES_2"/>
    <property type="match status" value="1"/>
</dbReference>
<dbReference type="Pfam" id="PF02782">
    <property type="entry name" value="FGGY_C"/>
    <property type="match status" value="1"/>
</dbReference>
<dbReference type="Proteomes" id="UP000298860">
    <property type="component" value="Unassembled WGS sequence"/>
</dbReference>
<dbReference type="InterPro" id="IPR018484">
    <property type="entry name" value="FGGY_N"/>
</dbReference>
<dbReference type="OrthoDB" id="9805576at2"/>
<dbReference type="InterPro" id="IPR050406">
    <property type="entry name" value="FGGY_Carb_Kinase"/>
</dbReference>
<evidence type="ECO:0000256" key="3">
    <source>
        <dbReference type="ARBA" id="ARBA00022679"/>
    </source>
</evidence>
<dbReference type="InterPro" id="IPR043129">
    <property type="entry name" value="ATPase_NBD"/>
</dbReference>
<dbReference type="CDD" id="cd07809">
    <property type="entry name" value="ASKHA_NBD_FGGY_BaXK-like"/>
    <property type="match status" value="1"/>
</dbReference>
<keyword evidence="7 8" id="KW-0119">Carbohydrate metabolism</keyword>
<evidence type="ECO:0000256" key="9">
    <source>
        <dbReference type="RuleBase" id="RU003733"/>
    </source>
</evidence>
<evidence type="ECO:0000256" key="4">
    <source>
        <dbReference type="ARBA" id="ARBA00022741"/>
    </source>
</evidence>
<dbReference type="PANTHER" id="PTHR43095">
    <property type="entry name" value="SUGAR KINASE"/>
    <property type="match status" value="1"/>
</dbReference>
<dbReference type="PIRSF" id="PIRSF000538">
    <property type="entry name" value="GlpK"/>
    <property type="match status" value="1"/>
</dbReference>
<feature type="binding site" evidence="8">
    <location>
        <begin position="73"/>
        <end position="74"/>
    </location>
    <ligand>
        <name>substrate</name>
    </ligand>
</feature>
<proteinExistence type="inferred from homology"/>
<dbReference type="Gene3D" id="3.30.420.40">
    <property type="match status" value="2"/>
</dbReference>
<organism evidence="14 15">
    <name type="scientific">Gandjariella thermophila</name>
    <dbReference type="NCBI Taxonomy" id="1931992"/>
    <lineage>
        <taxon>Bacteria</taxon>
        <taxon>Bacillati</taxon>
        <taxon>Actinomycetota</taxon>
        <taxon>Actinomycetes</taxon>
        <taxon>Pseudonocardiales</taxon>
        <taxon>Pseudonocardiaceae</taxon>
        <taxon>Gandjariella</taxon>
    </lineage>
</organism>
<evidence type="ECO:0000256" key="7">
    <source>
        <dbReference type="ARBA" id="ARBA00023277"/>
    </source>
</evidence>
<dbReference type="InterPro" id="IPR000577">
    <property type="entry name" value="Carb_kinase_FGGY"/>
</dbReference>
<evidence type="ECO:0000313" key="15">
    <source>
        <dbReference type="Proteomes" id="UP000298860"/>
    </source>
</evidence>
<dbReference type="GO" id="GO:0005524">
    <property type="term" value="F:ATP binding"/>
    <property type="evidence" value="ECO:0007669"/>
    <property type="project" value="UniProtKB-UniRule"/>
</dbReference>
<keyword evidence="3 8" id="KW-0808">Transferase</keyword>